<sequence>MKQTLLLISFCFAAAATQAQNVTQRTTATKTVFSNTVAIVVDAVKADTPLDVQAVEQITASNRVERAATATYTAGKAIVFQPGFEARAGSVFAAIVSPVSARATEASADLTVSAWPNPFQDQTTVEYKLPESSTVKHTLTDSRGVVLRQNAPTDLQPAGVYKVGVEGANLPTGVYIYQLQTGNQTKTIRLLKQ</sequence>
<dbReference type="Proteomes" id="UP000664628">
    <property type="component" value="Unassembled WGS sequence"/>
</dbReference>
<reference evidence="3 4" key="1">
    <citation type="submission" date="2021-03" db="EMBL/GenBank/DDBJ databases">
        <title>Fibrella sp. HMF5405 genome sequencing and assembly.</title>
        <authorList>
            <person name="Kang H."/>
            <person name="Kim H."/>
            <person name="Bae S."/>
            <person name="Joh K."/>
        </authorList>
    </citation>
    <scope>NUCLEOTIDE SEQUENCE [LARGE SCALE GENOMIC DNA]</scope>
    <source>
        <strain evidence="3 4">HMF5405</strain>
    </source>
</reference>
<protein>
    <submittedName>
        <fullName evidence="3">T9SS type A sorting domain-containing protein</fullName>
    </submittedName>
</protein>
<evidence type="ECO:0000259" key="2">
    <source>
        <dbReference type="Pfam" id="PF18962"/>
    </source>
</evidence>
<keyword evidence="1" id="KW-0732">Signal</keyword>
<dbReference type="NCBIfam" id="NF045639">
    <property type="entry name" value="GCX_COOH"/>
    <property type="match status" value="1"/>
</dbReference>
<evidence type="ECO:0000313" key="3">
    <source>
        <dbReference type="EMBL" id="MBO0952049.1"/>
    </source>
</evidence>
<evidence type="ECO:0000313" key="4">
    <source>
        <dbReference type="Proteomes" id="UP000664628"/>
    </source>
</evidence>
<name>A0ABS3JS79_9BACT</name>
<dbReference type="NCBIfam" id="TIGR04183">
    <property type="entry name" value="Por_Secre_tail"/>
    <property type="match status" value="1"/>
</dbReference>
<feature type="signal peptide" evidence="1">
    <location>
        <begin position="1"/>
        <end position="19"/>
    </location>
</feature>
<dbReference type="InterPro" id="IPR026444">
    <property type="entry name" value="Secre_tail"/>
</dbReference>
<accession>A0ABS3JS79</accession>
<dbReference type="Pfam" id="PF18962">
    <property type="entry name" value="Por_Secre_tail"/>
    <property type="match status" value="1"/>
</dbReference>
<evidence type="ECO:0000256" key="1">
    <source>
        <dbReference type="SAM" id="SignalP"/>
    </source>
</evidence>
<feature type="domain" description="Secretion system C-terminal sorting" evidence="2">
    <location>
        <begin position="115"/>
        <end position="187"/>
    </location>
</feature>
<dbReference type="EMBL" id="JAFMYW010000010">
    <property type="protein sequence ID" value="MBO0952049.1"/>
    <property type="molecule type" value="Genomic_DNA"/>
</dbReference>
<comment type="caution">
    <text evidence="3">The sequence shown here is derived from an EMBL/GenBank/DDBJ whole genome shotgun (WGS) entry which is preliminary data.</text>
</comment>
<dbReference type="InterPro" id="IPR055015">
    <property type="entry name" value="GCX_COOH"/>
</dbReference>
<feature type="chain" id="PRO_5046738456" evidence="1">
    <location>
        <begin position="20"/>
        <end position="193"/>
    </location>
</feature>
<dbReference type="RefSeq" id="WP_207332007.1">
    <property type="nucleotide sequence ID" value="NZ_JAFMYW010000010.1"/>
</dbReference>
<proteinExistence type="predicted"/>
<gene>
    <name evidence="3" type="ORF">J2I46_25940</name>
</gene>
<organism evidence="3 4">
    <name type="scientific">Fibrella forsythiae</name>
    <dbReference type="NCBI Taxonomy" id="2817061"/>
    <lineage>
        <taxon>Bacteria</taxon>
        <taxon>Pseudomonadati</taxon>
        <taxon>Bacteroidota</taxon>
        <taxon>Cytophagia</taxon>
        <taxon>Cytophagales</taxon>
        <taxon>Spirosomataceae</taxon>
        <taxon>Fibrella</taxon>
    </lineage>
</organism>
<keyword evidence="4" id="KW-1185">Reference proteome</keyword>